<evidence type="ECO:0000313" key="2">
    <source>
        <dbReference type="Proteomes" id="UP000326331"/>
    </source>
</evidence>
<evidence type="ECO:0008006" key="3">
    <source>
        <dbReference type="Google" id="ProtNLM"/>
    </source>
</evidence>
<reference evidence="1 2" key="2">
    <citation type="submission" date="2019-10" db="EMBL/GenBank/DDBJ databases">
        <title>Thermopilla bonchosmolovskayae gen. nov., sp. nov., a moderately thermophilic Chloroflexi bacterium from a Chukotka hot spring (Arctic, Russia), representing a novel classis Thermopillaia, which include previously uncultivated lineage OLB14.</title>
        <authorList>
            <person name="Kochetkova T.V."/>
            <person name="Zayulina K.S."/>
            <person name="Zhigarkov V.S."/>
            <person name="Minaev N.V."/>
            <person name="Novikov A."/>
            <person name="Toshchakov S.V."/>
            <person name="Elcheninov A.G."/>
            <person name="Kublanov I.V."/>
        </authorList>
    </citation>
    <scope>NUCLEOTIDE SEQUENCE [LARGE SCALE GENOMIC DNA]</scope>
    <source>
        <strain evidence="1 2">3753O</strain>
    </source>
</reference>
<reference evidence="1 2" key="1">
    <citation type="submission" date="2019-08" db="EMBL/GenBank/DDBJ databases">
        <authorList>
            <person name="Toschakov S.V."/>
        </authorList>
    </citation>
    <scope>NUCLEOTIDE SEQUENCE [LARGE SCALE GENOMIC DNA]</scope>
    <source>
        <strain evidence="1 2">3753O</strain>
    </source>
</reference>
<dbReference type="EMBL" id="CP042829">
    <property type="protein sequence ID" value="QFG03282.1"/>
    <property type="molecule type" value="Genomic_DNA"/>
</dbReference>
<organism evidence="1 2">
    <name type="scientific">Tepidiforma bonchosmolovskayae</name>
    <dbReference type="NCBI Taxonomy" id="2601677"/>
    <lineage>
        <taxon>Bacteria</taxon>
        <taxon>Bacillati</taxon>
        <taxon>Chloroflexota</taxon>
        <taxon>Tepidiformia</taxon>
        <taxon>Tepidiformales</taxon>
        <taxon>Tepidiformaceae</taxon>
        <taxon>Tepidiforma</taxon>
    </lineage>
</organism>
<keyword evidence="2" id="KW-1185">Reference proteome</keyword>
<protein>
    <recommendedName>
        <fullName evidence="3">Roadblock/LAMTOR2 domain-containing protein</fullName>
    </recommendedName>
</protein>
<sequence>MEREIEQLTRLPAVEGAFLCDNRGDVIVSSDPAVLATVTMNTIGREIGRAFVALQAAGFPASRIDLTYDSWRLLAQDLGDAVLFVVAQPAVDMAMVRLTADVVVAAWQKDPAARKRLEKHRSERAQLVNRTALDPGSWLTWNVIAQRGS</sequence>
<proteinExistence type="predicted"/>
<gene>
    <name evidence="1" type="ORF">Tbon_08230</name>
</gene>
<evidence type="ECO:0000313" key="1">
    <source>
        <dbReference type="EMBL" id="QFG03282.1"/>
    </source>
</evidence>
<dbReference type="RefSeq" id="WP_158067245.1">
    <property type="nucleotide sequence ID" value="NZ_CP042829.1"/>
</dbReference>
<dbReference type="Proteomes" id="UP000326331">
    <property type="component" value="Chromosome"/>
</dbReference>
<name>A0ABX6C1X4_9CHLR</name>
<accession>A0ABX6C1X4</accession>
<dbReference type="SUPFAM" id="SSF103196">
    <property type="entry name" value="Roadblock/LC7 domain"/>
    <property type="match status" value="1"/>
</dbReference>